<feature type="transmembrane region" description="Helical" evidence="1">
    <location>
        <begin position="53"/>
        <end position="75"/>
    </location>
</feature>
<keyword evidence="1" id="KW-0472">Membrane</keyword>
<evidence type="ECO:0000256" key="1">
    <source>
        <dbReference type="SAM" id="Phobius"/>
    </source>
</evidence>
<proteinExistence type="predicted"/>
<name>A0A1F5PEW1_9BACT</name>
<keyword evidence="1" id="KW-1133">Transmembrane helix</keyword>
<evidence type="ECO:0000313" key="2">
    <source>
        <dbReference type="EMBL" id="OGE88453.1"/>
    </source>
</evidence>
<feature type="transmembrane region" description="Helical" evidence="1">
    <location>
        <begin position="119"/>
        <end position="138"/>
    </location>
</feature>
<feature type="transmembrane region" description="Helical" evidence="1">
    <location>
        <begin position="12"/>
        <end position="33"/>
    </location>
</feature>
<reference evidence="2 3" key="1">
    <citation type="journal article" date="2016" name="Nat. Commun.">
        <title>Thousands of microbial genomes shed light on interconnected biogeochemical processes in an aquifer system.</title>
        <authorList>
            <person name="Anantharaman K."/>
            <person name="Brown C.T."/>
            <person name="Hug L.A."/>
            <person name="Sharon I."/>
            <person name="Castelle C.J."/>
            <person name="Probst A.J."/>
            <person name="Thomas B.C."/>
            <person name="Singh A."/>
            <person name="Wilkins M.J."/>
            <person name="Karaoz U."/>
            <person name="Brodie E.L."/>
            <person name="Williams K.H."/>
            <person name="Hubbard S.S."/>
            <person name="Banfield J.F."/>
        </authorList>
    </citation>
    <scope>NUCLEOTIDE SEQUENCE [LARGE SCALE GENOMIC DNA]</scope>
</reference>
<comment type="caution">
    <text evidence="2">The sequence shown here is derived from an EMBL/GenBank/DDBJ whole genome shotgun (WGS) entry which is preliminary data.</text>
</comment>
<keyword evidence="1" id="KW-0812">Transmembrane</keyword>
<sequence length="147" mass="16022">MRPFYTPKAEKIILALAVAGVLFSGYLSAVKFFTKGCALNEPCPYVLGYPACWYGLAMYLAIFIAALLSDLGYAAAVRAHRFIFGMSGLGILFSGYVIWGELPALLVRGLRAYTLGLPSCAYGLIMFVMISILSWRVVRASTRSTLS</sequence>
<evidence type="ECO:0000313" key="3">
    <source>
        <dbReference type="Proteomes" id="UP000178377"/>
    </source>
</evidence>
<dbReference type="Proteomes" id="UP000178377">
    <property type="component" value="Unassembled WGS sequence"/>
</dbReference>
<dbReference type="EMBL" id="MFEO01000033">
    <property type="protein sequence ID" value="OGE88453.1"/>
    <property type="molecule type" value="Genomic_DNA"/>
</dbReference>
<feature type="transmembrane region" description="Helical" evidence="1">
    <location>
        <begin position="82"/>
        <end position="99"/>
    </location>
</feature>
<evidence type="ECO:0008006" key="4">
    <source>
        <dbReference type="Google" id="ProtNLM"/>
    </source>
</evidence>
<gene>
    <name evidence="2" type="ORF">A2722_00935</name>
</gene>
<protein>
    <recommendedName>
        <fullName evidence="4">Vitamin K epoxide reductase domain-containing protein</fullName>
    </recommendedName>
</protein>
<dbReference type="InterPro" id="IPR038354">
    <property type="entry name" value="VKOR_sf"/>
</dbReference>
<dbReference type="AlphaFoldDB" id="A0A1F5PEW1"/>
<accession>A0A1F5PEW1</accession>
<dbReference type="Gene3D" id="1.20.1440.130">
    <property type="entry name" value="VKOR domain"/>
    <property type="match status" value="1"/>
</dbReference>
<organism evidence="2 3">
    <name type="scientific">Candidatus Doudnabacteria bacterium RIFCSPHIGHO2_01_FULL_50_11</name>
    <dbReference type="NCBI Taxonomy" id="1817828"/>
    <lineage>
        <taxon>Bacteria</taxon>
        <taxon>Candidatus Doudnaibacteriota</taxon>
    </lineage>
</organism>